<dbReference type="EMBL" id="CAJVPP010002960">
    <property type="protein sequence ID" value="CAG8616745.1"/>
    <property type="molecule type" value="Genomic_DNA"/>
</dbReference>
<dbReference type="GO" id="GO:0048471">
    <property type="term" value="C:perinuclear region of cytoplasm"/>
    <property type="evidence" value="ECO:0007669"/>
    <property type="project" value="TreeGrafter"/>
</dbReference>
<protein>
    <submittedName>
        <fullName evidence="5">11586_t:CDS:1</fullName>
    </submittedName>
</protein>
<gene>
    <name evidence="5" type="ORF">FMOSSE_LOCUS9758</name>
</gene>
<feature type="region of interest" description="Disordered" evidence="4">
    <location>
        <begin position="316"/>
        <end position="339"/>
    </location>
</feature>
<keyword evidence="2" id="KW-0433">Leucine-rich repeat</keyword>
<sequence>MNGSMPVDEIIDNISKLLELEEIDLSLRNLSYDEIVKIADILKSKKNLQKLNLCSIFTTRNQKEVISSVKKIFSVIEDKPISELNISKNALAPGAIEEMNKFLTQNVNLQSINVDDTGLGKKGGEILFKSILNSKRQSSFLKTISARENLFGSSRTTPLLGNIFIKHKATLTKVCLTRNKLNSKYFPPLLEGLKSCQGLEFLDLEDNDLSKLASKFGSYMNDWSNLKHMNVNSCFFTSKEVNFILDALSKKSNTKLKFLGLQYNHIDDAGYLSLADTIRKYLRNLTRLELNGNMIMKQPKCYDKLKKSLKSIGHPDALDDLSDMQEESEEETSDDESKKRKLDCLGLENFECNKKR</sequence>
<keyword evidence="1" id="KW-0343">GTPase activation</keyword>
<dbReference type="SUPFAM" id="SSF52047">
    <property type="entry name" value="RNI-like"/>
    <property type="match status" value="1"/>
</dbReference>
<dbReference type="GO" id="GO:0031267">
    <property type="term" value="F:small GTPase binding"/>
    <property type="evidence" value="ECO:0007669"/>
    <property type="project" value="TreeGrafter"/>
</dbReference>
<evidence type="ECO:0000256" key="2">
    <source>
        <dbReference type="ARBA" id="ARBA00022614"/>
    </source>
</evidence>
<evidence type="ECO:0000256" key="3">
    <source>
        <dbReference type="ARBA" id="ARBA00022737"/>
    </source>
</evidence>
<accession>A0A9N9CWA0</accession>
<feature type="compositionally biased region" description="Acidic residues" evidence="4">
    <location>
        <begin position="318"/>
        <end position="334"/>
    </location>
</feature>
<keyword evidence="6" id="KW-1185">Reference proteome</keyword>
<proteinExistence type="predicted"/>
<reference evidence="5" key="1">
    <citation type="submission" date="2021-06" db="EMBL/GenBank/DDBJ databases">
        <authorList>
            <person name="Kallberg Y."/>
            <person name="Tangrot J."/>
            <person name="Rosling A."/>
        </authorList>
    </citation>
    <scope>NUCLEOTIDE SEQUENCE</scope>
    <source>
        <strain evidence="5">87-6 pot B 2015</strain>
    </source>
</reference>
<name>A0A9N9CWA0_FUNMO</name>
<dbReference type="AlphaFoldDB" id="A0A9N9CWA0"/>
<dbReference type="GO" id="GO:0006913">
    <property type="term" value="P:nucleocytoplasmic transport"/>
    <property type="evidence" value="ECO:0007669"/>
    <property type="project" value="TreeGrafter"/>
</dbReference>
<evidence type="ECO:0000256" key="1">
    <source>
        <dbReference type="ARBA" id="ARBA00022468"/>
    </source>
</evidence>
<dbReference type="GO" id="GO:0005829">
    <property type="term" value="C:cytosol"/>
    <property type="evidence" value="ECO:0007669"/>
    <property type="project" value="TreeGrafter"/>
</dbReference>
<evidence type="ECO:0000313" key="5">
    <source>
        <dbReference type="EMBL" id="CAG8616745.1"/>
    </source>
</evidence>
<dbReference type="GO" id="GO:0005634">
    <property type="term" value="C:nucleus"/>
    <property type="evidence" value="ECO:0007669"/>
    <property type="project" value="TreeGrafter"/>
</dbReference>
<organism evidence="5 6">
    <name type="scientific">Funneliformis mosseae</name>
    <name type="common">Endomycorrhizal fungus</name>
    <name type="synonym">Glomus mosseae</name>
    <dbReference type="NCBI Taxonomy" id="27381"/>
    <lineage>
        <taxon>Eukaryota</taxon>
        <taxon>Fungi</taxon>
        <taxon>Fungi incertae sedis</taxon>
        <taxon>Mucoromycota</taxon>
        <taxon>Glomeromycotina</taxon>
        <taxon>Glomeromycetes</taxon>
        <taxon>Glomerales</taxon>
        <taxon>Glomeraceae</taxon>
        <taxon>Funneliformis</taxon>
    </lineage>
</organism>
<dbReference type="PANTHER" id="PTHR24113:SF12">
    <property type="entry name" value="RAN GTPASE-ACTIVATING PROTEIN 1"/>
    <property type="match status" value="1"/>
</dbReference>
<dbReference type="Proteomes" id="UP000789375">
    <property type="component" value="Unassembled WGS sequence"/>
</dbReference>
<evidence type="ECO:0000256" key="4">
    <source>
        <dbReference type="SAM" id="MobiDB-lite"/>
    </source>
</evidence>
<dbReference type="GO" id="GO:0005096">
    <property type="term" value="F:GTPase activator activity"/>
    <property type="evidence" value="ECO:0007669"/>
    <property type="project" value="UniProtKB-KW"/>
</dbReference>
<dbReference type="PANTHER" id="PTHR24113">
    <property type="entry name" value="RAN GTPASE-ACTIVATING PROTEIN 1"/>
    <property type="match status" value="1"/>
</dbReference>
<dbReference type="InterPro" id="IPR027038">
    <property type="entry name" value="RanGap"/>
</dbReference>
<dbReference type="InterPro" id="IPR032675">
    <property type="entry name" value="LRR_dom_sf"/>
</dbReference>
<keyword evidence="3" id="KW-0677">Repeat</keyword>
<evidence type="ECO:0000313" key="6">
    <source>
        <dbReference type="Proteomes" id="UP000789375"/>
    </source>
</evidence>
<comment type="caution">
    <text evidence="5">The sequence shown here is derived from an EMBL/GenBank/DDBJ whole genome shotgun (WGS) entry which is preliminary data.</text>
</comment>
<dbReference type="Gene3D" id="3.80.10.10">
    <property type="entry name" value="Ribonuclease Inhibitor"/>
    <property type="match status" value="1"/>
</dbReference>